<dbReference type="PANTHER" id="PTHR45036:SF1">
    <property type="entry name" value="METHYLTRANSFERASE LIKE 7A"/>
    <property type="match status" value="1"/>
</dbReference>
<dbReference type="GO" id="GO:0008168">
    <property type="term" value="F:methyltransferase activity"/>
    <property type="evidence" value="ECO:0007669"/>
    <property type="project" value="UniProtKB-KW"/>
</dbReference>
<evidence type="ECO:0000259" key="2">
    <source>
        <dbReference type="Pfam" id="PF08241"/>
    </source>
</evidence>
<dbReference type="PANTHER" id="PTHR45036">
    <property type="entry name" value="METHYLTRANSFERASE LIKE 7B"/>
    <property type="match status" value="1"/>
</dbReference>
<keyword evidence="1" id="KW-1133">Transmembrane helix</keyword>
<sequence>MFSFSSFKKVLLGVTFANVSVIGSCFYIFKKNRPLNDETLEVPNENFRIRIFDTLAKEYDEKNDFIEKITSINKYRRKNFRKVRGIVLEIGAGSGRNISYLKNVDVLVCVEKSEEMCKVLKNKVDKIKPPFSVYIINDDIKNKIFKPNVFDNVISSFTLCSLEYVNESLQNIYNLLKSNGKFYLIERGIIYHKTLRYILEKLKLYPNKKIPWEYGYYENRYPIDILKNNNFSLIFKLIKNAGTIYVLIAKKNRYSNNNNNNNNNNSNITLNDPNIIKENINISINNNQHVNKNHQDNLQQTQNINTILKDSKNNFDIHDILYKPNMVTNIYHSYIYEKKINKK</sequence>
<evidence type="ECO:0000256" key="1">
    <source>
        <dbReference type="SAM" id="Phobius"/>
    </source>
</evidence>
<proteinExistence type="predicted"/>
<name>A0ABY1UHX1_9APIC</name>
<dbReference type="Pfam" id="PF08241">
    <property type="entry name" value="Methyltransf_11"/>
    <property type="match status" value="1"/>
</dbReference>
<reference evidence="3" key="1">
    <citation type="submission" date="2016-09" db="EMBL/GenBank/DDBJ databases">
        <authorList>
            <consortium name="Pathogen Informatics"/>
            <person name="Sun Q."/>
            <person name="Inoue M."/>
        </authorList>
    </citation>
    <scope>NUCLEOTIDE SEQUENCE</scope>
</reference>
<organism evidence="3 4">
    <name type="scientific">Plasmodium gaboni</name>
    <dbReference type="NCBI Taxonomy" id="647221"/>
    <lineage>
        <taxon>Eukaryota</taxon>
        <taxon>Sar</taxon>
        <taxon>Alveolata</taxon>
        <taxon>Apicomplexa</taxon>
        <taxon>Aconoidasida</taxon>
        <taxon>Haemosporida</taxon>
        <taxon>Plasmodiidae</taxon>
        <taxon>Plasmodium</taxon>
        <taxon>Plasmodium (Laverania)</taxon>
    </lineage>
</organism>
<dbReference type="GO" id="GO:0032259">
    <property type="term" value="P:methylation"/>
    <property type="evidence" value="ECO:0007669"/>
    <property type="project" value="UniProtKB-KW"/>
</dbReference>
<dbReference type="CDD" id="cd02440">
    <property type="entry name" value="AdoMet_MTases"/>
    <property type="match status" value="1"/>
</dbReference>
<gene>
    <name evidence="3" type="ORF">PGABG01_0405200</name>
</gene>
<dbReference type="InterPro" id="IPR013216">
    <property type="entry name" value="Methyltransf_11"/>
</dbReference>
<dbReference type="Gene3D" id="3.40.50.150">
    <property type="entry name" value="Vaccinia Virus protein VP39"/>
    <property type="match status" value="1"/>
</dbReference>
<keyword evidence="1" id="KW-0812">Transmembrane</keyword>
<accession>A0ABY1UHX1</accession>
<feature type="transmembrane region" description="Helical" evidence="1">
    <location>
        <begin position="10"/>
        <end position="29"/>
    </location>
</feature>
<dbReference type="InterPro" id="IPR029063">
    <property type="entry name" value="SAM-dependent_MTases_sf"/>
</dbReference>
<evidence type="ECO:0000313" key="3">
    <source>
        <dbReference type="EMBL" id="SOV11201.1"/>
    </source>
</evidence>
<keyword evidence="3" id="KW-0489">Methyltransferase</keyword>
<feature type="domain" description="Methyltransferase type 11" evidence="2">
    <location>
        <begin position="88"/>
        <end position="184"/>
    </location>
</feature>
<dbReference type="SUPFAM" id="SSF53335">
    <property type="entry name" value="S-adenosyl-L-methionine-dependent methyltransferases"/>
    <property type="match status" value="1"/>
</dbReference>
<keyword evidence="1" id="KW-0472">Membrane</keyword>
<dbReference type="Proteomes" id="UP000831156">
    <property type="component" value="Chromosome 4"/>
</dbReference>
<keyword evidence="4" id="KW-1185">Reference proteome</keyword>
<dbReference type="InterPro" id="IPR052356">
    <property type="entry name" value="Thiol_S-MT"/>
</dbReference>
<evidence type="ECO:0000313" key="4">
    <source>
        <dbReference type="Proteomes" id="UP000831156"/>
    </source>
</evidence>
<keyword evidence="3" id="KW-0808">Transferase</keyword>
<dbReference type="EMBL" id="LT969427">
    <property type="protein sequence ID" value="SOV11201.1"/>
    <property type="molecule type" value="Genomic_DNA"/>
</dbReference>
<protein>
    <submittedName>
        <fullName evidence="3">Methyltransferase, putative</fullName>
    </submittedName>
</protein>